<sequence length="145" mass="15538">MPVVKKICPPPLHGAPAISAAADFLGTSAAADDMAAARRFRSFSSWNSSLTMAWYRHSMLQKARSPRYMKMSSPSSGRRHMSQHDRNSATRNAAPPTPPGRADAGTQPLPPHRLVAHRPLHPSSDTSSRAARRGMDTLGTANAAG</sequence>
<evidence type="ECO:0000313" key="2">
    <source>
        <dbReference type="EMBL" id="CAD6203959.1"/>
    </source>
</evidence>
<feature type="region of interest" description="Disordered" evidence="1">
    <location>
        <begin position="62"/>
        <end position="145"/>
    </location>
</feature>
<dbReference type="Proteomes" id="UP000604825">
    <property type="component" value="Unassembled WGS sequence"/>
</dbReference>
<evidence type="ECO:0000313" key="3">
    <source>
        <dbReference type="Proteomes" id="UP000604825"/>
    </source>
</evidence>
<reference evidence="2" key="1">
    <citation type="submission" date="2020-10" db="EMBL/GenBank/DDBJ databases">
        <authorList>
            <person name="Han B."/>
            <person name="Lu T."/>
            <person name="Zhao Q."/>
            <person name="Huang X."/>
            <person name="Zhao Y."/>
        </authorList>
    </citation>
    <scope>NUCLEOTIDE SEQUENCE</scope>
</reference>
<evidence type="ECO:0000256" key="1">
    <source>
        <dbReference type="SAM" id="MobiDB-lite"/>
    </source>
</evidence>
<accession>A0A811M6G2</accession>
<comment type="caution">
    <text evidence="2">The sequence shown here is derived from an EMBL/GenBank/DDBJ whole genome shotgun (WGS) entry which is preliminary data.</text>
</comment>
<organism evidence="2 3">
    <name type="scientific">Miscanthus lutarioriparius</name>
    <dbReference type="NCBI Taxonomy" id="422564"/>
    <lineage>
        <taxon>Eukaryota</taxon>
        <taxon>Viridiplantae</taxon>
        <taxon>Streptophyta</taxon>
        <taxon>Embryophyta</taxon>
        <taxon>Tracheophyta</taxon>
        <taxon>Spermatophyta</taxon>
        <taxon>Magnoliopsida</taxon>
        <taxon>Liliopsida</taxon>
        <taxon>Poales</taxon>
        <taxon>Poaceae</taxon>
        <taxon>PACMAD clade</taxon>
        <taxon>Panicoideae</taxon>
        <taxon>Andropogonodae</taxon>
        <taxon>Andropogoneae</taxon>
        <taxon>Saccharinae</taxon>
        <taxon>Miscanthus</taxon>
    </lineage>
</organism>
<proteinExistence type="predicted"/>
<dbReference type="EMBL" id="CAJGYO010000001">
    <property type="protein sequence ID" value="CAD6203959.1"/>
    <property type="molecule type" value="Genomic_DNA"/>
</dbReference>
<name>A0A811M6G2_9POAL</name>
<dbReference type="AlphaFoldDB" id="A0A811M6G2"/>
<protein>
    <submittedName>
        <fullName evidence="2">Uncharacterized protein</fullName>
    </submittedName>
</protein>
<gene>
    <name evidence="2" type="ORF">NCGR_LOCUS2075</name>
</gene>
<keyword evidence="3" id="KW-1185">Reference proteome</keyword>